<protein>
    <submittedName>
        <fullName evidence="1">VWA domain-containing protein</fullName>
    </submittedName>
</protein>
<dbReference type="SUPFAM" id="SSF53300">
    <property type="entry name" value="vWA-like"/>
    <property type="match status" value="1"/>
</dbReference>
<gene>
    <name evidence="1" type="ORF">GTQ38_06190</name>
</gene>
<accession>A0A6L9EAG2</accession>
<dbReference type="RefSeq" id="WP_161434602.1">
    <property type="nucleotide sequence ID" value="NZ_WXYO01000002.1"/>
</dbReference>
<dbReference type="EMBL" id="WXYO01000002">
    <property type="protein sequence ID" value="NAS11582.1"/>
    <property type="molecule type" value="Genomic_DNA"/>
</dbReference>
<reference evidence="1 2" key="1">
    <citation type="submission" date="2020-01" db="EMBL/GenBank/DDBJ databases">
        <title>Bacteria diversity of Porities sp.</title>
        <authorList>
            <person name="Wang G."/>
        </authorList>
    </citation>
    <scope>NUCLEOTIDE SEQUENCE [LARGE SCALE GENOMIC DNA]</scope>
    <source>
        <strain evidence="1 2">R33</strain>
    </source>
</reference>
<evidence type="ECO:0000313" key="2">
    <source>
        <dbReference type="Proteomes" id="UP000475249"/>
    </source>
</evidence>
<evidence type="ECO:0000313" key="1">
    <source>
        <dbReference type="EMBL" id="NAS11582.1"/>
    </source>
</evidence>
<dbReference type="CDD" id="cd00198">
    <property type="entry name" value="vWFA"/>
    <property type="match status" value="1"/>
</dbReference>
<dbReference type="InterPro" id="IPR036465">
    <property type="entry name" value="vWFA_dom_sf"/>
</dbReference>
<dbReference type="PANTHER" id="PTHR39338:SF6">
    <property type="entry name" value="BLL5662 PROTEIN"/>
    <property type="match status" value="1"/>
</dbReference>
<dbReference type="Pfam" id="PF05762">
    <property type="entry name" value="VWA_CoxE"/>
    <property type="match status" value="1"/>
</dbReference>
<sequence>MPPELHTYQTSLSANIIQFGRFLRSKGYSIGPQEESDALNALGFLSMRKEDLFRQALKTVFSKNFYQFAQFEDLYREFWSELDRAQDSKLKKKQDKKTLQQSSLRKELKFQALKDWLNLNPSEEEQPTASYSDLEVLSRKNFSDLSPDEMELILSALKRIAKRLAHQKSRLRKRTKKSSHLDMKQTVRLNMRTGGEIQRLVFSEKKERKLKLVLLCDVSRSMELYSRFFVHLIYAFQNAYDKIETFVFSTALHQVSEILKNHEFGKAFAMISERVPQWSGGTTIGSCLMDFTTTHAHNLLDKKTIVFILSDGWDTGDHQSMENAMSVIYKKSKKVIWLNPLAGSPNFSPEVLGMKTALPYLDLLAPAHNLKSLKQALYLAQRRRNLTTSPVFSQNFH</sequence>
<name>A0A6L9EAG2_9FLAO</name>
<keyword evidence="2" id="KW-1185">Reference proteome</keyword>
<proteinExistence type="predicted"/>
<organism evidence="1 2">
    <name type="scientific">Poritiphilus flavus</name>
    <dbReference type="NCBI Taxonomy" id="2697053"/>
    <lineage>
        <taxon>Bacteria</taxon>
        <taxon>Pseudomonadati</taxon>
        <taxon>Bacteroidota</taxon>
        <taxon>Flavobacteriia</taxon>
        <taxon>Flavobacteriales</taxon>
        <taxon>Flavobacteriaceae</taxon>
        <taxon>Poritiphilus</taxon>
    </lineage>
</organism>
<dbReference type="PIRSF" id="PIRSF010256">
    <property type="entry name" value="CoxE_vWa"/>
    <property type="match status" value="1"/>
</dbReference>
<dbReference type="PANTHER" id="PTHR39338">
    <property type="entry name" value="BLL5662 PROTEIN-RELATED"/>
    <property type="match status" value="1"/>
</dbReference>
<dbReference type="Proteomes" id="UP000475249">
    <property type="component" value="Unassembled WGS sequence"/>
</dbReference>
<dbReference type="InterPro" id="IPR008912">
    <property type="entry name" value="Uncharacterised_CoxE"/>
</dbReference>
<dbReference type="Gene3D" id="3.40.50.410">
    <property type="entry name" value="von Willebrand factor, type A domain"/>
    <property type="match status" value="1"/>
</dbReference>
<dbReference type="InterPro" id="IPR011195">
    <property type="entry name" value="UCP010256"/>
</dbReference>
<comment type="caution">
    <text evidence="1">The sequence shown here is derived from an EMBL/GenBank/DDBJ whole genome shotgun (WGS) entry which is preliminary data.</text>
</comment>
<dbReference type="AlphaFoldDB" id="A0A6L9EAG2"/>